<protein>
    <submittedName>
        <fullName evidence="1">Uncharacterized protein</fullName>
    </submittedName>
</protein>
<evidence type="ECO:0000313" key="1">
    <source>
        <dbReference type="EMBL" id="KAK0367944.1"/>
    </source>
</evidence>
<keyword evidence="2" id="KW-1185">Reference proteome</keyword>
<dbReference type="Proteomes" id="UP001169217">
    <property type="component" value="Unassembled WGS sequence"/>
</dbReference>
<evidence type="ECO:0000313" key="2">
    <source>
        <dbReference type="Proteomes" id="UP001169217"/>
    </source>
</evidence>
<organism evidence="1 2">
    <name type="scientific">Colletotrichum limetticola</name>
    <dbReference type="NCBI Taxonomy" id="1209924"/>
    <lineage>
        <taxon>Eukaryota</taxon>
        <taxon>Fungi</taxon>
        <taxon>Dikarya</taxon>
        <taxon>Ascomycota</taxon>
        <taxon>Pezizomycotina</taxon>
        <taxon>Sordariomycetes</taxon>
        <taxon>Hypocreomycetidae</taxon>
        <taxon>Glomerellales</taxon>
        <taxon>Glomerellaceae</taxon>
        <taxon>Colletotrichum</taxon>
        <taxon>Colletotrichum acutatum species complex</taxon>
    </lineage>
</organism>
<gene>
    <name evidence="1" type="ORF">CLIM01_14698</name>
</gene>
<comment type="caution">
    <text evidence="1">The sequence shown here is derived from an EMBL/GenBank/DDBJ whole genome shotgun (WGS) entry which is preliminary data.</text>
</comment>
<reference evidence="1" key="1">
    <citation type="submission" date="2023-04" db="EMBL/GenBank/DDBJ databases">
        <title>Colletotrichum limetticola genome sequence.</title>
        <authorList>
            <person name="Baroncelli R."/>
        </authorList>
    </citation>
    <scope>NUCLEOTIDE SEQUENCE</scope>
    <source>
        <strain evidence="1">KLA-Anderson</strain>
    </source>
</reference>
<sequence length="126" mass="13370">MIKGDLGKVGGVASDFSIQAVVSANTLGHDGATHHGRLDDHKSGARDIYTASIFNEETFSRQGLSLSALKRIFNGHSKEVTGKKPKMDQMYGGKATYGSVELKNLLEVTEVKQALGLDAASSGMES</sequence>
<accession>A0ABQ9P740</accession>
<name>A0ABQ9P740_9PEZI</name>
<dbReference type="EMBL" id="JARUPT010001009">
    <property type="protein sequence ID" value="KAK0367944.1"/>
    <property type="molecule type" value="Genomic_DNA"/>
</dbReference>
<proteinExistence type="predicted"/>